<evidence type="ECO:0000256" key="2">
    <source>
        <dbReference type="ARBA" id="ARBA00001936"/>
    </source>
</evidence>
<dbReference type="InterPro" id="IPR003607">
    <property type="entry name" value="HD/PDEase_dom"/>
</dbReference>
<dbReference type="SUPFAM" id="SSF69000">
    <property type="entry name" value="FAD-dependent thiol oxidase"/>
    <property type="match status" value="1"/>
</dbReference>
<dbReference type="InterPro" id="IPR006674">
    <property type="entry name" value="HD_domain"/>
</dbReference>
<evidence type="ECO:0000256" key="6">
    <source>
        <dbReference type="ARBA" id="ARBA00004074"/>
    </source>
</evidence>
<gene>
    <name evidence="22" type="ORF">SAMEA4029009_CIC11G00000004061</name>
</gene>
<evidence type="ECO:0000256" key="16">
    <source>
        <dbReference type="ARBA" id="ARBA00023128"/>
    </source>
</evidence>
<dbReference type="InterPro" id="IPR017905">
    <property type="entry name" value="ERV/ALR_sulphydryl_oxidase"/>
</dbReference>
<comment type="catalytic activity">
    <reaction evidence="19">
        <text>2 R'C(R)SH + O2 = R'C(R)S-S(R)CR' + H2O2</text>
        <dbReference type="Rhea" id="RHEA:17357"/>
        <dbReference type="ChEBI" id="CHEBI:15379"/>
        <dbReference type="ChEBI" id="CHEBI:16240"/>
        <dbReference type="ChEBI" id="CHEBI:16520"/>
        <dbReference type="ChEBI" id="CHEBI:17412"/>
        <dbReference type="EC" id="1.8.3.2"/>
    </reaction>
</comment>
<keyword evidence="11" id="KW-0479">Metal-binding</keyword>
<protein>
    <recommendedName>
        <fullName evidence="19">Sulfhydryl oxidase</fullName>
        <ecNumber evidence="19">1.8.3.2</ecNumber>
    </recommendedName>
</protein>
<dbReference type="FunFam" id="1.20.120.310:FF:000003">
    <property type="entry name" value="Sulfhydryl oxidase"/>
    <property type="match status" value="1"/>
</dbReference>
<evidence type="ECO:0000256" key="12">
    <source>
        <dbReference type="ARBA" id="ARBA00022801"/>
    </source>
</evidence>
<evidence type="ECO:0000313" key="22">
    <source>
        <dbReference type="EMBL" id="SGZ48913.1"/>
    </source>
</evidence>
<dbReference type="GO" id="GO:0009159">
    <property type="term" value="P:deoxyribonucleoside monophosphate catabolic process"/>
    <property type="evidence" value="ECO:0007669"/>
    <property type="project" value="UniProtKB-ARBA"/>
</dbReference>
<dbReference type="PROSITE" id="PS51831">
    <property type="entry name" value="HD"/>
    <property type="match status" value="1"/>
</dbReference>
<dbReference type="GO" id="GO:0046872">
    <property type="term" value="F:metal ion binding"/>
    <property type="evidence" value="ECO:0007669"/>
    <property type="project" value="UniProtKB-KW"/>
</dbReference>
<evidence type="ECO:0000256" key="1">
    <source>
        <dbReference type="ARBA" id="ARBA00001638"/>
    </source>
</evidence>
<evidence type="ECO:0000256" key="5">
    <source>
        <dbReference type="ARBA" id="ARBA00001974"/>
    </source>
</evidence>
<dbReference type="Proteomes" id="UP000182259">
    <property type="component" value="Chromosome I"/>
</dbReference>
<evidence type="ECO:0000256" key="3">
    <source>
        <dbReference type="ARBA" id="ARBA00001941"/>
    </source>
</evidence>
<sequence length="355" mass="40824">MNGSVWKPQAAVPAKIKSLLSTEDPINNMLAFTQIVRLLKTQPRTGWVDRGIPVEKTESIADHMYRMSIIAMAIPAESVSIDKCVKIALVHDIAESLVGDITPFGGVTKEEKHRRELETIEYLVELIQPYNERFANEMKELWLDYEEIRCLEARYVKDIDKLEMIQQAWDYEQEYGLKYDLSEFYLSRASIKTKEIGDLCDELIRQRKGTKIPGTKKPENAIEAASSDSNVAKKPTEAASKLGGYAKDYPPDVEKLGRSSWTLLHSIAAKYPEEPSNKQQSDLKQFLKLFGNFYPCWYCGEDFDKYMTKNEPATASQDEFGKWLCEAHNDVNAKLGKPRFNCNLWKQRWRDGWDE</sequence>
<dbReference type="CDD" id="cd00077">
    <property type="entry name" value="HDc"/>
    <property type="match status" value="1"/>
</dbReference>
<comment type="catalytic activity">
    <reaction evidence="1">
        <text>a 2'-deoxyribonucleoside 5'-phosphate + H2O = a 2'-deoxyribonucleoside + phosphate</text>
        <dbReference type="Rhea" id="RHEA:36167"/>
        <dbReference type="ChEBI" id="CHEBI:15377"/>
        <dbReference type="ChEBI" id="CHEBI:18274"/>
        <dbReference type="ChEBI" id="CHEBI:43474"/>
        <dbReference type="ChEBI" id="CHEBI:65317"/>
        <dbReference type="EC" id="3.1.3.89"/>
    </reaction>
</comment>
<dbReference type="Gene3D" id="1.10.3210.10">
    <property type="entry name" value="Hypothetical protein af1432"/>
    <property type="match status" value="1"/>
</dbReference>
<evidence type="ECO:0000256" key="18">
    <source>
        <dbReference type="ARBA" id="ARBA00023285"/>
    </source>
</evidence>
<proteinExistence type="inferred from homology"/>
<dbReference type="GO" id="GO:0002953">
    <property type="term" value="F:5'-deoxynucleotidase activity"/>
    <property type="evidence" value="ECO:0007669"/>
    <property type="project" value="UniProtKB-EC"/>
</dbReference>
<dbReference type="GO" id="GO:0016972">
    <property type="term" value="F:thiol oxidase activity"/>
    <property type="evidence" value="ECO:0007669"/>
    <property type="project" value="UniProtKB-EC"/>
</dbReference>
<evidence type="ECO:0000256" key="19">
    <source>
        <dbReference type="RuleBase" id="RU371123"/>
    </source>
</evidence>
<name>A0A1L0CXJ1_9ASCO</name>
<dbReference type="AlphaFoldDB" id="A0A1L0CXJ1"/>
<evidence type="ECO:0000313" key="23">
    <source>
        <dbReference type="Proteomes" id="UP000182259"/>
    </source>
</evidence>
<evidence type="ECO:0000256" key="9">
    <source>
        <dbReference type="ARBA" id="ARBA00011738"/>
    </source>
</evidence>
<evidence type="ECO:0000256" key="4">
    <source>
        <dbReference type="ARBA" id="ARBA00001946"/>
    </source>
</evidence>
<comment type="cofactor">
    <cofactor evidence="5 19">
        <name>FAD</name>
        <dbReference type="ChEBI" id="CHEBI:57692"/>
    </cofactor>
</comment>
<evidence type="ECO:0000256" key="11">
    <source>
        <dbReference type="ARBA" id="ARBA00022723"/>
    </source>
</evidence>
<accession>A0A1L0CXJ1</accession>
<dbReference type="GO" id="GO:0005758">
    <property type="term" value="C:mitochondrial intermembrane space"/>
    <property type="evidence" value="ECO:0007669"/>
    <property type="project" value="UniProtKB-SubCell"/>
</dbReference>
<feature type="domain" description="HD" evidence="21">
    <location>
        <begin position="60"/>
        <end position="165"/>
    </location>
</feature>
<dbReference type="EMBL" id="LT635764">
    <property type="protein sequence ID" value="SGZ48913.1"/>
    <property type="molecule type" value="Genomic_DNA"/>
</dbReference>
<keyword evidence="14" id="KW-0460">Magnesium</keyword>
<dbReference type="PANTHER" id="PTHR11845:SF13">
    <property type="entry name" value="5'-DEOXYNUCLEOTIDASE HDDC2"/>
    <property type="match status" value="1"/>
</dbReference>
<comment type="subcellular location">
    <subcellularLocation>
        <location evidence="7">Mitochondrion intermembrane space</location>
    </subcellularLocation>
</comment>
<feature type="domain" description="ERV/ALR sulfhydryl oxidase" evidence="20">
    <location>
        <begin position="249"/>
        <end position="349"/>
    </location>
</feature>
<comment type="similarity">
    <text evidence="8">Belongs to the HDDC2 family.</text>
</comment>
<organism evidence="22 23">
    <name type="scientific">Sungouiella intermedia</name>
    <dbReference type="NCBI Taxonomy" id="45354"/>
    <lineage>
        <taxon>Eukaryota</taxon>
        <taxon>Fungi</taxon>
        <taxon>Dikarya</taxon>
        <taxon>Ascomycota</taxon>
        <taxon>Saccharomycotina</taxon>
        <taxon>Pichiomycetes</taxon>
        <taxon>Metschnikowiaceae</taxon>
        <taxon>Sungouiella</taxon>
    </lineage>
</organism>
<dbReference type="SUPFAM" id="SSF109604">
    <property type="entry name" value="HD-domain/PDEase-like"/>
    <property type="match status" value="1"/>
</dbReference>
<dbReference type="SMART" id="SM00471">
    <property type="entry name" value="HDc"/>
    <property type="match status" value="1"/>
</dbReference>
<evidence type="ECO:0000256" key="14">
    <source>
        <dbReference type="ARBA" id="ARBA00022842"/>
    </source>
</evidence>
<dbReference type="Pfam" id="PF13023">
    <property type="entry name" value="HD_3"/>
    <property type="match status" value="1"/>
</dbReference>
<keyword evidence="12" id="KW-0378">Hydrolase</keyword>
<comment type="cofactor">
    <cofactor evidence="4">
        <name>Mg(2+)</name>
        <dbReference type="ChEBI" id="CHEBI:18420"/>
    </cofactor>
</comment>
<dbReference type="PROSITE" id="PS51324">
    <property type="entry name" value="ERV_ALR"/>
    <property type="match status" value="1"/>
</dbReference>
<evidence type="ECO:0000259" key="20">
    <source>
        <dbReference type="PROSITE" id="PS51324"/>
    </source>
</evidence>
<evidence type="ECO:0000256" key="13">
    <source>
        <dbReference type="ARBA" id="ARBA00022827"/>
    </source>
</evidence>
<evidence type="ECO:0000259" key="21">
    <source>
        <dbReference type="PROSITE" id="PS51831"/>
    </source>
</evidence>
<dbReference type="GO" id="GO:0015035">
    <property type="term" value="F:protein-disulfide reductase activity"/>
    <property type="evidence" value="ECO:0007669"/>
    <property type="project" value="UniProtKB-ARBA"/>
</dbReference>
<evidence type="ECO:0000256" key="10">
    <source>
        <dbReference type="ARBA" id="ARBA00022630"/>
    </source>
</evidence>
<keyword evidence="10 19" id="KW-0285">Flavoprotein</keyword>
<dbReference type="Gene3D" id="1.20.120.310">
    <property type="entry name" value="ERV/ALR sulfhydryl oxidase domain"/>
    <property type="match status" value="1"/>
</dbReference>
<comment type="subunit">
    <text evidence="9">Homodimer.</text>
</comment>
<keyword evidence="17" id="KW-1015">Disulfide bond</keyword>
<keyword evidence="15 19" id="KW-0560">Oxidoreductase</keyword>
<evidence type="ECO:0000256" key="15">
    <source>
        <dbReference type="ARBA" id="ARBA00023002"/>
    </source>
</evidence>
<keyword evidence="18" id="KW-0170">Cobalt</keyword>
<dbReference type="FunFam" id="1.10.3210.10:FF:000011">
    <property type="entry name" value="HD domain-containing protein 2"/>
    <property type="match status" value="1"/>
</dbReference>
<evidence type="ECO:0000256" key="8">
    <source>
        <dbReference type="ARBA" id="ARBA00009999"/>
    </source>
</evidence>
<evidence type="ECO:0000256" key="7">
    <source>
        <dbReference type="ARBA" id="ARBA00004569"/>
    </source>
</evidence>
<comment type="cofactor">
    <cofactor evidence="2">
        <name>Mn(2+)</name>
        <dbReference type="ChEBI" id="CHEBI:29035"/>
    </cofactor>
</comment>
<evidence type="ECO:0000256" key="17">
    <source>
        <dbReference type="ARBA" id="ARBA00023157"/>
    </source>
</evidence>
<dbReference type="EC" id="1.8.3.2" evidence="19"/>
<dbReference type="InterPro" id="IPR036774">
    <property type="entry name" value="ERV/ALR_sulphydryl_oxid_sf"/>
</dbReference>
<dbReference type="InterPro" id="IPR039356">
    <property type="entry name" value="YfbR/HDDC2"/>
</dbReference>
<comment type="cofactor">
    <cofactor evidence="3">
        <name>Co(2+)</name>
        <dbReference type="ChEBI" id="CHEBI:48828"/>
    </cofactor>
</comment>
<keyword evidence="16" id="KW-0496">Mitochondrion</keyword>
<dbReference type="PANTHER" id="PTHR11845">
    <property type="entry name" value="5'-DEOXYNUCLEOTIDASE HDDC2"/>
    <property type="match status" value="1"/>
</dbReference>
<keyword evidence="13 19" id="KW-0274">FAD</keyword>
<reference evidence="22 23" key="1">
    <citation type="submission" date="2016-10" db="EMBL/GenBank/DDBJ databases">
        <authorList>
            <person name="de Groot N.N."/>
        </authorList>
    </citation>
    <scope>NUCLEOTIDE SEQUENCE [LARGE SCALE GENOMIC DNA]</scope>
    <source>
        <strain evidence="22 23">PYCC 4715</strain>
    </source>
</reference>
<dbReference type="Pfam" id="PF04777">
    <property type="entry name" value="Evr1_Alr"/>
    <property type="match status" value="1"/>
</dbReference>
<comment type="function">
    <text evidence="6">Catalyzes the dephosphorylation of the nucleoside 5'-monophosphates deoxyadenosine monophosphate (dAMP), deoxycytidine monophosphate (dCMP), deoxyguanosine monophosphate (dGMP) and deoxythymidine monophosphate (dTMP).</text>
</comment>